<dbReference type="AlphaFoldDB" id="A0A1F7INJ3"/>
<name>A0A1F7INJ3_9BACT</name>
<comment type="similarity">
    <text evidence="1">Belongs to the UPF0161 family.</text>
</comment>
<dbReference type="NCBIfam" id="TIGR00278">
    <property type="entry name" value="membrane protein insertion efficiency factor YidD"/>
    <property type="match status" value="1"/>
</dbReference>
<dbReference type="PANTHER" id="PTHR33383">
    <property type="entry name" value="MEMBRANE PROTEIN INSERTION EFFICIENCY FACTOR-RELATED"/>
    <property type="match status" value="1"/>
</dbReference>
<accession>A0A1F7INJ3</accession>
<comment type="subcellular location">
    <subcellularLocation>
        <location evidence="1">Cell membrane</location>
        <topology evidence="1">Peripheral membrane protein</topology>
        <orientation evidence="1">Cytoplasmic side</orientation>
    </subcellularLocation>
</comment>
<reference evidence="2 3" key="1">
    <citation type="journal article" date="2016" name="Nat. Commun.">
        <title>Thousands of microbial genomes shed light on interconnected biogeochemical processes in an aquifer system.</title>
        <authorList>
            <person name="Anantharaman K."/>
            <person name="Brown C.T."/>
            <person name="Hug L.A."/>
            <person name="Sharon I."/>
            <person name="Castelle C.J."/>
            <person name="Probst A.J."/>
            <person name="Thomas B.C."/>
            <person name="Singh A."/>
            <person name="Wilkins M.J."/>
            <person name="Karaoz U."/>
            <person name="Brodie E.L."/>
            <person name="Williams K.H."/>
            <person name="Hubbard S.S."/>
            <person name="Banfield J.F."/>
        </authorList>
    </citation>
    <scope>NUCLEOTIDE SEQUENCE [LARGE SCALE GENOMIC DNA]</scope>
</reference>
<sequence>MKSVILTLIRFYQKTNFFHGAIARQLFLTDKVCRFVPTCSEYTYQAVEKYGSVKGLFLGFKRIIRCHPWNKGGIDPLK</sequence>
<evidence type="ECO:0000313" key="3">
    <source>
        <dbReference type="Proteomes" id="UP000178040"/>
    </source>
</evidence>
<evidence type="ECO:0000313" key="2">
    <source>
        <dbReference type="EMBL" id="OGK44958.1"/>
    </source>
</evidence>
<keyword evidence="1" id="KW-1003">Cell membrane</keyword>
<comment type="function">
    <text evidence="1">Could be involved in insertion of integral membrane proteins into the membrane.</text>
</comment>
<protein>
    <recommendedName>
        <fullName evidence="1">Putative membrane protein insertion efficiency factor</fullName>
    </recommendedName>
</protein>
<comment type="caution">
    <text evidence="2">The sequence shown here is derived from an EMBL/GenBank/DDBJ whole genome shotgun (WGS) entry which is preliminary data.</text>
</comment>
<organism evidence="2 3">
    <name type="scientific">Candidatus Roizmanbacteria bacterium RIFCSPLOWO2_01_FULL_37_16</name>
    <dbReference type="NCBI Taxonomy" id="1802058"/>
    <lineage>
        <taxon>Bacteria</taxon>
        <taxon>Candidatus Roizmaniibacteriota</taxon>
    </lineage>
</organism>
<dbReference type="GO" id="GO:0005886">
    <property type="term" value="C:plasma membrane"/>
    <property type="evidence" value="ECO:0007669"/>
    <property type="project" value="UniProtKB-SubCell"/>
</dbReference>
<dbReference type="Proteomes" id="UP000178040">
    <property type="component" value="Unassembled WGS sequence"/>
</dbReference>
<dbReference type="SMART" id="SM01234">
    <property type="entry name" value="Haemolytic"/>
    <property type="match status" value="1"/>
</dbReference>
<keyword evidence="1" id="KW-0472">Membrane</keyword>
<dbReference type="PANTHER" id="PTHR33383:SF1">
    <property type="entry name" value="MEMBRANE PROTEIN INSERTION EFFICIENCY FACTOR-RELATED"/>
    <property type="match status" value="1"/>
</dbReference>
<dbReference type="InterPro" id="IPR002696">
    <property type="entry name" value="Membr_insert_effic_factor_YidD"/>
</dbReference>
<evidence type="ECO:0000256" key="1">
    <source>
        <dbReference type="HAMAP-Rule" id="MF_00386"/>
    </source>
</evidence>
<dbReference type="EMBL" id="MGAI01000018">
    <property type="protein sequence ID" value="OGK44958.1"/>
    <property type="molecule type" value="Genomic_DNA"/>
</dbReference>
<dbReference type="Pfam" id="PF01809">
    <property type="entry name" value="YidD"/>
    <property type="match status" value="1"/>
</dbReference>
<proteinExistence type="inferred from homology"/>
<dbReference type="HAMAP" id="MF_00386">
    <property type="entry name" value="UPF0161_YidD"/>
    <property type="match status" value="1"/>
</dbReference>
<gene>
    <name evidence="2" type="ORF">A3B40_04200</name>
</gene>